<comment type="cofactor">
    <cofactor evidence="1 9">
        <name>thiamine diphosphate</name>
        <dbReference type="ChEBI" id="CHEBI:58937"/>
    </cofactor>
</comment>
<comment type="catalytic activity">
    <reaction evidence="9">
        <text>N(6)-[(R)-lipoyl]-L-lysyl-[protein] + 3-methyl-2-oxobutanoate + H(+) = N(6)-[(R)-S(8)-2-methylpropanoyldihydrolipoyl]-L-lysyl-[protein] + CO2</text>
        <dbReference type="Rhea" id="RHEA:13457"/>
        <dbReference type="Rhea" id="RHEA-COMP:10474"/>
        <dbReference type="Rhea" id="RHEA-COMP:10497"/>
        <dbReference type="ChEBI" id="CHEBI:11851"/>
        <dbReference type="ChEBI" id="CHEBI:15378"/>
        <dbReference type="ChEBI" id="CHEBI:16526"/>
        <dbReference type="ChEBI" id="CHEBI:83099"/>
        <dbReference type="ChEBI" id="CHEBI:83142"/>
        <dbReference type="EC" id="1.2.4.4"/>
    </reaction>
</comment>
<gene>
    <name evidence="11" type="ORF">AC579_7998</name>
</gene>
<protein>
    <recommendedName>
        <fullName evidence="9">2-oxoisovalerate dehydrogenase subunit alpha</fullName>
        <ecNumber evidence="9">1.2.4.4</ecNumber>
    </recommendedName>
    <alternativeName>
        <fullName evidence="9">Branched-chain alpha-keto acid dehydrogenase E1 component alpha chain</fullName>
    </alternativeName>
</protein>
<name>A0A139I5G3_9PEZI</name>
<accession>A0A139I5G3</accession>
<dbReference type="OrthoDB" id="3845at2759"/>
<dbReference type="GO" id="GO:0003863">
    <property type="term" value="F:branched-chain 2-oxo acid dehydrogenase activity"/>
    <property type="evidence" value="ECO:0007669"/>
    <property type="project" value="UniProtKB-EC"/>
</dbReference>
<dbReference type="EC" id="1.2.4.4" evidence="9"/>
<dbReference type="CDD" id="cd02000">
    <property type="entry name" value="TPP_E1_PDC_ADC_BCADC"/>
    <property type="match status" value="1"/>
</dbReference>
<comment type="subcellular location">
    <subcellularLocation>
        <location evidence="2">Mitochondrion matrix</location>
    </subcellularLocation>
</comment>
<dbReference type="AlphaFoldDB" id="A0A139I5G3"/>
<sequence length="521" mass="58328">MIADSVEADANEVHSRLFLNTENLGKGGTAAFLEPRQSDVLFLPCEVRSFCDPSFSSKSHNATHVTMKRSIAVAERSIRTSHALRTGSICTSCQRRWNSVSQRPGSDRVQFPGAVNSRFTTDLKFARATEEDAMPTFRVLDQEGKLVDKNREEPDISDEEALRLYKDMVSVSIMDLIMFDAQRQGRISFYMVSAGEEGIAVGSASALNPRDPIFAQYRETGIFRYRGFTFDDFMAQLFATKDDTGKARNMPVHYGSRKFNVHTISSPLATQIPHASGAAYAMKIQNLQNPTEDPRVVACYFGEGAASEGDFHAALNIAATRGCPVLFICRNNGYAISTPTLEQYRGDGIASRGVGYGIDTVRVDGNDILAVREVTKKARDLALKNGGRPVLIEAMSYRVSHHSTSDDSFAYRAKVEVEDWKRRDNPITRLRKWMEGKGLWDEEKEKELRSDLRKQILTAYRKAEKEKKPALSGLMSNVYAEPTEEQIEQMATLRKVIQKYPNEYDVSEFDGGLDGLTLDKK</sequence>
<dbReference type="Pfam" id="PF00676">
    <property type="entry name" value="E1_dh"/>
    <property type="match status" value="1"/>
</dbReference>
<evidence type="ECO:0000256" key="5">
    <source>
        <dbReference type="ARBA" id="ARBA00022946"/>
    </source>
</evidence>
<keyword evidence="12" id="KW-1185">Reference proteome</keyword>
<evidence type="ECO:0000256" key="6">
    <source>
        <dbReference type="ARBA" id="ARBA00022958"/>
    </source>
</evidence>
<evidence type="ECO:0000256" key="2">
    <source>
        <dbReference type="ARBA" id="ARBA00004305"/>
    </source>
</evidence>
<feature type="domain" description="Dehydrogenase E1 component" evidence="10">
    <location>
        <begin position="166"/>
        <end position="470"/>
    </location>
</feature>
<comment type="function">
    <text evidence="9">The branched-chain alpha-keto dehydrogenase complex catalyzes the overall conversion of alpha-keto acids to acyl-CoA and CO(2). It contains multiple copies of three enzymatic components: branched-chain alpha-keto acid decarboxylase (E1), lipoamide acyltransferase (E2) and lipoamide dehydrogenase (E3).</text>
</comment>
<keyword evidence="7 9" id="KW-0560">Oxidoreductase</keyword>
<dbReference type="InterPro" id="IPR001017">
    <property type="entry name" value="DH_E1"/>
</dbReference>
<evidence type="ECO:0000313" key="12">
    <source>
        <dbReference type="Proteomes" id="UP000073492"/>
    </source>
</evidence>
<evidence type="ECO:0000259" key="10">
    <source>
        <dbReference type="Pfam" id="PF00676"/>
    </source>
</evidence>
<evidence type="ECO:0000313" key="11">
    <source>
        <dbReference type="EMBL" id="KXT09934.1"/>
    </source>
</evidence>
<dbReference type="GO" id="GO:0009083">
    <property type="term" value="P:branched-chain amino acid catabolic process"/>
    <property type="evidence" value="ECO:0007669"/>
    <property type="project" value="TreeGrafter"/>
</dbReference>
<keyword evidence="6" id="KW-0630">Potassium</keyword>
<organism evidence="11 12">
    <name type="scientific">Pseudocercospora musae</name>
    <dbReference type="NCBI Taxonomy" id="113226"/>
    <lineage>
        <taxon>Eukaryota</taxon>
        <taxon>Fungi</taxon>
        <taxon>Dikarya</taxon>
        <taxon>Ascomycota</taxon>
        <taxon>Pezizomycotina</taxon>
        <taxon>Dothideomycetes</taxon>
        <taxon>Dothideomycetidae</taxon>
        <taxon>Mycosphaerellales</taxon>
        <taxon>Mycosphaerellaceae</taxon>
        <taxon>Pseudocercospora</taxon>
    </lineage>
</organism>
<reference evidence="11 12" key="1">
    <citation type="submission" date="2015-07" db="EMBL/GenBank/DDBJ databases">
        <title>Comparative genomics of the Sigatoka disease complex on banana suggests a link between parallel evolutionary changes in Pseudocercospora fijiensis and Pseudocercospora eumusae and increased virulence on the banana host.</title>
        <authorList>
            <person name="Chang T.-C."/>
            <person name="Salvucci A."/>
            <person name="Crous P.W."/>
            <person name="Stergiopoulos I."/>
        </authorList>
    </citation>
    <scope>NUCLEOTIDE SEQUENCE [LARGE SCALE GENOMIC DNA]</scope>
    <source>
        <strain evidence="11 12">CBS 116634</strain>
    </source>
</reference>
<comment type="similarity">
    <text evidence="3 9">Belongs to the BCKDHA family.</text>
</comment>
<dbReference type="FunFam" id="3.40.50.970:FF:000015">
    <property type="entry name" value="2-oxoisovalerate dehydrogenase subunit alpha"/>
    <property type="match status" value="1"/>
</dbReference>
<dbReference type="EMBL" id="LFZO01000297">
    <property type="protein sequence ID" value="KXT09934.1"/>
    <property type="molecule type" value="Genomic_DNA"/>
</dbReference>
<keyword evidence="5" id="KW-0809">Transit peptide</keyword>
<proteinExistence type="inferred from homology"/>
<dbReference type="GO" id="GO:0005759">
    <property type="term" value="C:mitochondrial matrix"/>
    <property type="evidence" value="ECO:0007669"/>
    <property type="project" value="UniProtKB-SubCell"/>
</dbReference>
<evidence type="ECO:0000256" key="9">
    <source>
        <dbReference type="RuleBase" id="RU365014"/>
    </source>
</evidence>
<dbReference type="InterPro" id="IPR029061">
    <property type="entry name" value="THDP-binding"/>
</dbReference>
<dbReference type="InterPro" id="IPR050771">
    <property type="entry name" value="Alpha-ketoacid_DH_E1_comp"/>
</dbReference>
<evidence type="ECO:0000256" key="3">
    <source>
        <dbReference type="ARBA" id="ARBA00008646"/>
    </source>
</evidence>
<evidence type="ECO:0000256" key="7">
    <source>
        <dbReference type="ARBA" id="ARBA00023002"/>
    </source>
</evidence>
<dbReference type="Gene3D" id="3.40.50.970">
    <property type="match status" value="1"/>
</dbReference>
<keyword evidence="8" id="KW-0496">Mitochondrion</keyword>
<dbReference type="SUPFAM" id="SSF52518">
    <property type="entry name" value="Thiamin diphosphate-binding fold (THDP-binding)"/>
    <property type="match status" value="1"/>
</dbReference>
<keyword evidence="9" id="KW-0786">Thiamine pyrophosphate</keyword>
<dbReference type="PANTHER" id="PTHR43380">
    <property type="entry name" value="2-OXOISOVALERATE DEHYDROGENASE SUBUNIT ALPHA, MITOCHONDRIAL"/>
    <property type="match status" value="1"/>
</dbReference>
<dbReference type="PANTHER" id="PTHR43380:SF1">
    <property type="entry name" value="2-OXOISOVALERATE DEHYDROGENASE SUBUNIT ALPHA, MITOCHONDRIAL"/>
    <property type="match status" value="1"/>
</dbReference>
<evidence type="ECO:0000256" key="4">
    <source>
        <dbReference type="ARBA" id="ARBA00022723"/>
    </source>
</evidence>
<dbReference type="Proteomes" id="UP000073492">
    <property type="component" value="Unassembled WGS sequence"/>
</dbReference>
<evidence type="ECO:0000256" key="8">
    <source>
        <dbReference type="ARBA" id="ARBA00023128"/>
    </source>
</evidence>
<evidence type="ECO:0000256" key="1">
    <source>
        <dbReference type="ARBA" id="ARBA00001964"/>
    </source>
</evidence>
<keyword evidence="4" id="KW-0479">Metal-binding</keyword>
<comment type="caution">
    <text evidence="11">The sequence shown here is derived from an EMBL/GenBank/DDBJ whole genome shotgun (WGS) entry which is preliminary data.</text>
</comment>
<dbReference type="GO" id="GO:0046872">
    <property type="term" value="F:metal ion binding"/>
    <property type="evidence" value="ECO:0007669"/>
    <property type="project" value="UniProtKB-KW"/>
</dbReference>
<dbReference type="STRING" id="113226.A0A139I5G3"/>